<keyword evidence="3" id="KW-0813">Transport</keyword>
<evidence type="ECO:0000256" key="5">
    <source>
        <dbReference type="ARBA" id="ARBA00022692"/>
    </source>
</evidence>
<comment type="similarity">
    <text evidence="2">Belongs to the ATPase A chain family.</text>
</comment>
<evidence type="ECO:0000256" key="10">
    <source>
        <dbReference type="ARBA" id="ARBA00023310"/>
    </source>
</evidence>
<protein>
    <submittedName>
        <fullName evidence="12">ATP synthase F0 subunit 6</fullName>
    </submittedName>
</protein>
<feature type="transmembrane region" description="Helical" evidence="11">
    <location>
        <begin position="47"/>
        <end position="71"/>
    </location>
</feature>
<evidence type="ECO:0000313" key="12">
    <source>
        <dbReference type="EMBL" id="ADU04583.1"/>
    </source>
</evidence>
<dbReference type="AlphaFoldDB" id="G4WCQ4"/>
<feature type="transmembrane region" description="Helical" evidence="11">
    <location>
        <begin position="133"/>
        <end position="160"/>
    </location>
</feature>
<proteinExistence type="inferred from homology"/>
<evidence type="ECO:0000256" key="2">
    <source>
        <dbReference type="ARBA" id="ARBA00006810"/>
    </source>
</evidence>
<evidence type="ECO:0000256" key="3">
    <source>
        <dbReference type="ARBA" id="ARBA00022448"/>
    </source>
</evidence>
<evidence type="ECO:0000256" key="8">
    <source>
        <dbReference type="ARBA" id="ARBA00023065"/>
    </source>
</evidence>
<keyword evidence="7 11" id="KW-1133">Transmembrane helix</keyword>
<name>G4WCQ4_9TREM</name>
<feature type="transmembrane region" description="Helical" evidence="11">
    <location>
        <begin position="109"/>
        <end position="127"/>
    </location>
</feature>
<geneLocation type="mitochondrion" evidence="12"/>
<dbReference type="GO" id="GO:0045259">
    <property type="term" value="C:proton-transporting ATP synthase complex"/>
    <property type="evidence" value="ECO:0007669"/>
    <property type="project" value="UniProtKB-KW"/>
</dbReference>
<sequence length="170" mass="19709">MNLWGNSFLSRLFVVLGIVRSDFWYSLCLGLLFIYMFITRCPYIYGVSWYGCGVFFAIMPVFLSLFFSRLYNSVDEFLASLIPAGSPIWISPFVQIVELISYLIRPIVLFLRPLINISIGIVGSLYIGGLYSVLGWLVLGILFFMFFYEVFIVLIHWFIVQEILKCSFDH</sequence>
<keyword evidence="10" id="KW-0066">ATP synthesis</keyword>
<dbReference type="InterPro" id="IPR035908">
    <property type="entry name" value="F0_ATP_A_sf"/>
</dbReference>
<evidence type="ECO:0000256" key="7">
    <source>
        <dbReference type="ARBA" id="ARBA00022989"/>
    </source>
</evidence>
<evidence type="ECO:0000256" key="11">
    <source>
        <dbReference type="SAM" id="Phobius"/>
    </source>
</evidence>
<keyword evidence="8" id="KW-0406">Ion transport</keyword>
<evidence type="ECO:0000256" key="9">
    <source>
        <dbReference type="ARBA" id="ARBA00023136"/>
    </source>
</evidence>
<dbReference type="SUPFAM" id="SSF81336">
    <property type="entry name" value="F1F0 ATP synthase subunit A"/>
    <property type="match status" value="1"/>
</dbReference>
<evidence type="ECO:0000256" key="6">
    <source>
        <dbReference type="ARBA" id="ARBA00022781"/>
    </source>
</evidence>
<evidence type="ECO:0000256" key="1">
    <source>
        <dbReference type="ARBA" id="ARBA00004141"/>
    </source>
</evidence>
<gene>
    <name evidence="12" type="primary">ATP6</name>
</gene>
<reference evidence="12" key="1">
    <citation type="journal article" date="2011" name="Infect. Genet. Evol.">
        <title>The complete mitochondrial genome of Orientobilharzia turkestanicum supports its affinity with African Schistosoma spp.</title>
        <authorList>
            <person name="Wang Y."/>
            <person name="Wang C.R."/>
            <person name="Zhao G.H."/>
            <person name="Gao J.F."/>
            <person name="Li M.W."/>
            <person name="Zhu X.Q."/>
        </authorList>
    </citation>
    <scope>NUCLEOTIDE SEQUENCE</scope>
</reference>
<keyword evidence="12" id="KW-0496">Mitochondrion</keyword>
<dbReference type="EMBL" id="HQ283100">
    <property type="protein sequence ID" value="ADU04583.1"/>
    <property type="molecule type" value="Genomic_DNA"/>
</dbReference>
<organism evidence="12">
    <name type="scientific">Schistosoma turkestanicum</name>
    <dbReference type="NCBI Taxonomy" id="1163369"/>
    <lineage>
        <taxon>Eukaryota</taxon>
        <taxon>Metazoa</taxon>
        <taxon>Spiralia</taxon>
        <taxon>Lophotrochozoa</taxon>
        <taxon>Platyhelminthes</taxon>
        <taxon>Trematoda</taxon>
        <taxon>Digenea</taxon>
        <taxon>Strigeidida</taxon>
        <taxon>Schistosomatoidea</taxon>
        <taxon>Schistosomatidae</taxon>
        <taxon>Schistosoma</taxon>
    </lineage>
</organism>
<dbReference type="Gene3D" id="1.20.120.220">
    <property type="entry name" value="ATP synthase, F0 complex, subunit A"/>
    <property type="match status" value="1"/>
</dbReference>
<dbReference type="GO" id="GO:0006754">
    <property type="term" value="P:ATP biosynthetic process"/>
    <property type="evidence" value="ECO:0007669"/>
    <property type="project" value="UniProtKB-KW"/>
</dbReference>
<evidence type="ECO:0000256" key="4">
    <source>
        <dbReference type="ARBA" id="ARBA00022547"/>
    </source>
</evidence>
<feature type="transmembrane region" description="Helical" evidence="11">
    <location>
        <begin position="12"/>
        <end position="35"/>
    </location>
</feature>
<keyword evidence="6" id="KW-0375">Hydrogen ion transport</keyword>
<accession>G4WCQ4</accession>
<keyword evidence="9 11" id="KW-0472">Membrane</keyword>
<feature type="transmembrane region" description="Helical" evidence="11">
    <location>
        <begin position="77"/>
        <end position="97"/>
    </location>
</feature>
<comment type="subcellular location">
    <subcellularLocation>
        <location evidence="1">Membrane</location>
        <topology evidence="1">Multi-pass membrane protein</topology>
    </subcellularLocation>
</comment>
<dbReference type="GO" id="GO:1902600">
    <property type="term" value="P:proton transmembrane transport"/>
    <property type="evidence" value="ECO:0007669"/>
    <property type="project" value="UniProtKB-KW"/>
</dbReference>
<keyword evidence="4" id="KW-0138">CF(0)</keyword>
<keyword evidence="5 11" id="KW-0812">Transmembrane</keyword>